<accession>A0A1Y3GDF4</accession>
<evidence type="ECO:0000313" key="3">
    <source>
        <dbReference type="Proteomes" id="UP000195137"/>
    </source>
</evidence>
<dbReference type="InterPro" id="IPR050902">
    <property type="entry name" value="ABC_Transporter_SBP"/>
</dbReference>
<name>A0A1Y3GDF4_9EURY</name>
<protein>
    <submittedName>
        <fullName evidence="2">ABC-type Fe(3+)-hydroxamate transport system periplasmic component</fullName>
    </submittedName>
</protein>
<keyword evidence="3" id="KW-1185">Reference proteome</keyword>
<reference evidence="2 3" key="1">
    <citation type="submission" date="2016-12" db="EMBL/GenBank/DDBJ databases">
        <title>Discovery of methanogenic haloarchaea.</title>
        <authorList>
            <person name="Sorokin D.Y."/>
            <person name="Makarova K.S."/>
            <person name="Abbas B."/>
            <person name="Ferrer M."/>
            <person name="Golyshin P.N."/>
        </authorList>
    </citation>
    <scope>NUCLEOTIDE SEQUENCE [LARGE SCALE GENOMIC DNA]</scope>
    <source>
        <strain evidence="2">AMET1</strain>
    </source>
</reference>
<dbReference type="SUPFAM" id="SSF53807">
    <property type="entry name" value="Helical backbone' metal receptor"/>
    <property type="match status" value="1"/>
</dbReference>
<evidence type="ECO:0000259" key="1">
    <source>
        <dbReference type="PROSITE" id="PS50983"/>
    </source>
</evidence>
<dbReference type="PROSITE" id="PS50983">
    <property type="entry name" value="FE_B12_PBP"/>
    <property type="match status" value="1"/>
</dbReference>
<proteinExistence type="predicted"/>
<comment type="caution">
    <text evidence="2">The sequence shown here is derived from an EMBL/GenBank/DDBJ whole genome shotgun (WGS) entry which is preliminary data.</text>
</comment>
<dbReference type="Pfam" id="PF01497">
    <property type="entry name" value="Peripla_BP_2"/>
    <property type="match status" value="1"/>
</dbReference>
<dbReference type="InterPro" id="IPR002491">
    <property type="entry name" value="ABC_transptr_periplasmic_BD"/>
</dbReference>
<dbReference type="PANTHER" id="PTHR30535:SF34">
    <property type="entry name" value="MOLYBDATE-BINDING PROTEIN MOLA"/>
    <property type="match status" value="1"/>
</dbReference>
<feature type="domain" description="Fe/B12 periplasmic-binding" evidence="1">
    <location>
        <begin position="47"/>
        <end position="326"/>
    </location>
</feature>
<dbReference type="Gene3D" id="3.40.50.1980">
    <property type="entry name" value="Nitrogenase molybdenum iron protein domain"/>
    <property type="match status" value="2"/>
</dbReference>
<dbReference type="Proteomes" id="UP000195137">
    <property type="component" value="Unassembled WGS sequence"/>
</dbReference>
<gene>
    <name evidence="2" type="ORF">AMET1_0151</name>
</gene>
<organism evidence="2 3">
    <name type="scientific">Methanonatronarchaeum thermophilum</name>
    <dbReference type="NCBI Taxonomy" id="1927129"/>
    <lineage>
        <taxon>Archaea</taxon>
        <taxon>Methanobacteriati</taxon>
        <taxon>Methanobacteriota</taxon>
        <taxon>Methanonatronarchaeia</taxon>
        <taxon>Methanonatronarchaeales</taxon>
        <taxon>Methanonatronarchaeaceae</taxon>
        <taxon>Methanonatronarchaeum</taxon>
    </lineage>
</organism>
<evidence type="ECO:0000313" key="2">
    <source>
        <dbReference type="EMBL" id="OUJ19481.1"/>
    </source>
</evidence>
<dbReference type="AlphaFoldDB" id="A0A1Y3GDF4"/>
<dbReference type="PANTHER" id="PTHR30535">
    <property type="entry name" value="VITAMIN B12-BINDING PROTEIN"/>
    <property type="match status" value="1"/>
</dbReference>
<dbReference type="EMBL" id="MRZU01000002">
    <property type="protein sequence ID" value="OUJ19481.1"/>
    <property type="molecule type" value="Genomic_DNA"/>
</dbReference>
<sequence length="364" mass="40398">MGIGGLAGVGGLSMISGCIDSGFEEERKTEFIDMFDRSVKIPGEIGSFVCLGSGCLRMTSYLLAGREVDDFVVGVEDYEHSNMSRPYSMAFPEFQEKPIIGPSNEGDAEKILSVDPDVILAVNAPSIDHDMLQEQTGKPVVKLDHPSTLGGISNPDTGIGTLYDCIEMIGDVLGFEERADEVVSLFQYYINDILDRGSEGGLDRRIFVGGATWRGAQGIRSTIPIFPPLKLNGFKNMDGMLEDVQTGERVEVDPEKLIEYDPEIMFVDAMGEHIVREDAEEPEYRDISAVKSNQVYRLYPYNQFNTEFTTVLVNSYLVGRQLNPDNYSDIEPVKLMNNIYSDFFGEKIAEEMVSKWGAPGKIEL</sequence>